<protein>
    <submittedName>
        <fullName evidence="1">Uncharacterized protein</fullName>
    </submittedName>
</protein>
<sequence>MEPTTEPSWYVEELLDYSGLFRFHFTSVIPPNGACWLAGCRKNLECFYVCYFLNLSPTESCCGLLFPAILKELMKIRLICCSKFERKELFTLRAVQTNSSIHISNWFCLSTR</sequence>
<reference evidence="1" key="1">
    <citation type="journal article" date="2023" name="G3 (Bethesda)">
        <title>A reference genome for the long-term kleptoplast-retaining sea slug Elysia crispata morphotype clarki.</title>
        <authorList>
            <person name="Eastman K.E."/>
            <person name="Pendleton A.L."/>
            <person name="Shaikh M.A."/>
            <person name="Suttiyut T."/>
            <person name="Ogas R."/>
            <person name="Tomko P."/>
            <person name="Gavelis G."/>
            <person name="Widhalm J.R."/>
            <person name="Wisecaver J.H."/>
        </authorList>
    </citation>
    <scope>NUCLEOTIDE SEQUENCE</scope>
    <source>
        <strain evidence="1">ECLA1</strain>
    </source>
</reference>
<organism evidence="1 2">
    <name type="scientific">Elysia crispata</name>
    <name type="common">lettuce slug</name>
    <dbReference type="NCBI Taxonomy" id="231223"/>
    <lineage>
        <taxon>Eukaryota</taxon>
        <taxon>Metazoa</taxon>
        <taxon>Spiralia</taxon>
        <taxon>Lophotrochozoa</taxon>
        <taxon>Mollusca</taxon>
        <taxon>Gastropoda</taxon>
        <taxon>Heterobranchia</taxon>
        <taxon>Euthyneura</taxon>
        <taxon>Panpulmonata</taxon>
        <taxon>Sacoglossa</taxon>
        <taxon>Placobranchoidea</taxon>
        <taxon>Plakobranchidae</taxon>
        <taxon>Elysia</taxon>
    </lineage>
</organism>
<evidence type="ECO:0000313" key="2">
    <source>
        <dbReference type="Proteomes" id="UP001283361"/>
    </source>
</evidence>
<proteinExistence type="predicted"/>
<dbReference type="AlphaFoldDB" id="A0AAE1ABI9"/>
<evidence type="ECO:0000313" key="1">
    <source>
        <dbReference type="EMBL" id="KAK3783971.1"/>
    </source>
</evidence>
<keyword evidence="2" id="KW-1185">Reference proteome</keyword>
<dbReference type="EMBL" id="JAWDGP010002323">
    <property type="protein sequence ID" value="KAK3783971.1"/>
    <property type="molecule type" value="Genomic_DNA"/>
</dbReference>
<dbReference type="Proteomes" id="UP001283361">
    <property type="component" value="Unassembled WGS sequence"/>
</dbReference>
<accession>A0AAE1ABI9</accession>
<gene>
    <name evidence="1" type="ORF">RRG08_046701</name>
</gene>
<comment type="caution">
    <text evidence="1">The sequence shown here is derived from an EMBL/GenBank/DDBJ whole genome shotgun (WGS) entry which is preliminary data.</text>
</comment>
<name>A0AAE1ABI9_9GAST</name>